<comment type="subcellular location">
    <subcellularLocation>
        <location evidence="1 7">Cell membrane</location>
        <topology evidence="1 7">Multi-pass membrane protein</topology>
    </subcellularLocation>
</comment>
<dbReference type="InterPro" id="IPR002771">
    <property type="entry name" value="Multi_antbiot-R_MarC"/>
</dbReference>
<evidence type="ECO:0000256" key="1">
    <source>
        <dbReference type="ARBA" id="ARBA00004651"/>
    </source>
</evidence>
<keyword evidence="4 7" id="KW-0812">Transmembrane</keyword>
<keyword evidence="5 7" id="KW-1133">Transmembrane helix</keyword>
<comment type="caution">
    <text evidence="7">Lacks conserved residue(s) required for the propagation of feature annotation.</text>
</comment>
<dbReference type="Pfam" id="PF01914">
    <property type="entry name" value="MarC"/>
    <property type="match status" value="1"/>
</dbReference>
<evidence type="ECO:0000256" key="6">
    <source>
        <dbReference type="ARBA" id="ARBA00023136"/>
    </source>
</evidence>
<organism evidence="8 9">
    <name type="scientific">Microbaculum marinum</name>
    <dbReference type="NCBI Taxonomy" id="1764581"/>
    <lineage>
        <taxon>Bacteria</taxon>
        <taxon>Pseudomonadati</taxon>
        <taxon>Pseudomonadota</taxon>
        <taxon>Alphaproteobacteria</taxon>
        <taxon>Hyphomicrobiales</taxon>
        <taxon>Tepidamorphaceae</taxon>
        <taxon>Microbaculum</taxon>
    </lineage>
</organism>
<dbReference type="PANTHER" id="PTHR33508">
    <property type="entry name" value="UPF0056 MEMBRANE PROTEIN YHCE"/>
    <property type="match status" value="1"/>
</dbReference>
<evidence type="ECO:0000313" key="8">
    <source>
        <dbReference type="EMBL" id="MEJ8572379.1"/>
    </source>
</evidence>
<dbReference type="EMBL" id="JAZHOF010000005">
    <property type="protein sequence ID" value="MEJ8572379.1"/>
    <property type="molecule type" value="Genomic_DNA"/>
</dbReference>
<comment type="similarity">
    <text evidence="2 7">Belongs to the UPF0056 (MarC) family.</text>
</comment>
<keyword evidence="9" id="KW-1185">Reference proteome</keyword>
<evidence type="ECO:0000256" key="7">
    <source>
        <dbReference type="RuleBase" id="RU362048"/>
    </source>
</evidence>
<dbReference type="Proteomes" id="UP001378188">
    <property type="component" value="Unassembled WGS sequence"/>
</dbReference>
<gene>
    <name evidence="8" type="ORF">V3328_12890</name>
</gene>
<protein>
    <recommendedName>
        <fullName evidence="7">UPF0056 membrane protein</fullName>
    </recommendedName>
</protein>
<dbReference type="GO" id="GO:0005886">
    <property type="term" value="C:plasma membrane"/>
    <property type="evidence" value="ECO:0007669"/>
    <property type="project" value="UniProtKB-SubCell"/>
</dbReference>
<reference evidence="8 9" key="1">
    <citation type="submission" date="2024-02" db="EMBL/GenBank/DDBJ databases">
        <title>Genome analysis and characterization of Microbaculum marinisediminis sp. nov., isolated from marine sediment.</title>
        <authorList>
            <person name="Du Z.-J."/>
            <person name="Ye Y.-Q."/>
            <person name="Zhang Z.-R."/>
            <person name="Yuan S.-M."/>
            <person name="Zhang X.-Y."/>
        </authorList>
    </citation>
    <scope>NUCLEOTIDE SEQUENCE [LARGE SCALE GENOMIC DNA]</scope>
    <source>
        <strain evidence="8 9">SDUM1044001</strain>
    </source>
</reference>
<feature type="transmembrane region" description="Helical" evidence="7">
    <location>
        <begin position="110"/>
        <end position="132"/>
    </location>
</feature>
<name>A0AAW9RSI1_9HYPH</name>
<sequence>MKDTLQAIATIASLINPAMCAAIFMQIEGERAGRARVLDATKALLVILTILIAAAFFGAQLLRVFGVSLDAFSVAGGGVLVWIGIAMLTGRGAATVPDNDGSKTAPVDPSLAPLILFAASPGTITGVITLSVSHSRFDVPVTAITAVVIVLALTWALLLLTARTRSSKSGGMAHDMVTRYMGLIVVAMGIQFMLTGYKAFMGAG</sequence>
<feature type="transmembrane region" description="Helical" evidence="7">
    <location>
        <begin position="69"/>
        <end position="90"/>
    </location>
</feature>
<evidence type="ECO:0000256" key="4">
    <source>
        <dbReference type="ARBA" id="ARBA00022692"/>
    </source>
</evidence>
<comment type="caution">
    <text evidence="8">The sequence shown here is derived from an EMBL/GenBank/DDBJ whole genome shotgun (WGS) entry which is preliminary data.</text>
</comment>
<keyword evidence="3" id="KW-1003">Cell membrane</keyword>
<dbReference type="RefSeq" id="WP_340330082.1">
    <property type="nucleotide sequence ID" value="NZ_JAZHOF010000005.1"/>
</dbReference>
<evidence type="ECO:0000256" key="3">
    <source>
        <dbReference type="ARBA" id="ARBA00022475"/>
    </source>
</evidence>
<dbReference type="AlphaFoldDB" id="A0AAW9RSI1"/>
<feature type="transmembrane region" description="Helical" evidence="7">
    <location>
        <begin position="44"/>
        <end position="62"/>
    </location>
</feature>
<evidence type="ECO:0000256" key="2">
    <source>
        <dbReference type="ARBA" id="ARBA00009784"/>
    </source>
</evidence>
<feature type="transmembrane region" description="Helical" evidence="7">
    <location>
        <begin position="139"/>
        <end position="160"/>
    </location>
</feature>
<evidence type="ECO:0000256" key="5">
    <source>
        <dbReference type="ARBA" id="ARBA00022989"/>
    </source>
</evidence>
<proteinExistence type="inferred from homology"/>
<accession>A0AAW9RSI1</accession>
<keyword evidence="6 7" id="KW-0472">Membrane</keyword>
<evidence type="ECO:0000313" key="9">
    <source>
        <dbReference type="Proteomes" id="UP001378188"/>
    </source>
</evidence>
<feature type="transmembrane region" description="Helical" evidence="7">
    <location>
        <begin position="180"/>
        <end position="200"/>
    </location>
</feature>
<dbReference type="PANTHER" id="PTHR33508:SF1">
    <property type="entry name" value="UPF0056 MEMBRANE PROTEIN YHCE"/>
    <property type="match status" value="1"/>
</dbReference>